<evidence type="ECO:0000313" key="10">
    <source>
        <dbReference type="Proteomes" id="UP001177023"/>
    </source>
</evidence>
<evidence type="ECO:0000256" key="7">
    <source>
        <dbReference type="RuleBase" id="RU362067"/>
    </source>
</evidence>
<evidence type="ECO:0000256" key="3">
    <source>
        <dbReference type="ARBA" id="ARBA00005995"/>
    </source>
</evidence>
<protein>
    <recommendedName>
        <fullName evidence="7">Amine oxidase</fullName>
        <ecNumber evidence="7">1.4.3.-</ecNumber>
    </recommendedName>
</protein>
<gene>
    <name evidence="9" type="ORF">MSPICULIGERA_LOCUS20272</name>
</gene>
<keyword evidence="7" id="KW-0285">Flavoprotein</keyword>
<reference evidence="9" key="1">
    <citation type="submission" date="2023-06" db="EMBL/GenBank/DDBJ databases">
        <authorList>
            <person name="Delattre M."/>
        </authorList>
    </citation>
    <scope>NUCLEOTIDE SEQUENCE</scope>
    <source>
        <strain evidence="9">AF72</strain>
    </source>
</reference>
<comment type="subcellular location">
    <subcellularLocation>
        <location evidence="2">Mitochondrion outer membrane</location>
        <topology evidence="2">Single-pass type IV membrane protein</topology>
        <orientation evidence="2">Cytoplasmic side</orientation>
    </subcellularLocation>
</comment>
<dbReference type="Gene3D" id="3.50.50.60">
    <property type="entry name" value="FAD/NAD(P)-binding domain"/>
    <property type="match status" value="1"/>
</dbReference>
<dbReference type="InterPro" id="IPR036188">
    <property type="entry name" value="FAD/NAD-bd_sf"/>
</dbReference>
<organism evidence="9 10">
    <name type="scientific">Mesorhabditis spiculigera</name>
    <dbReference type="NCBI Taxonomy" id="96644"/>
    <lineage>
        <taxon>Eukaryota</taxon>
        <taxon>Metazoa</taxon>
        <taxon>Ecdysozoa</taxon>
        <taxon>Nematoda</taxon>
        <taxon>Chromadorea</taxon>
        <taxon>Rhabditida</taxon>
        <taxon>Rhabditina</taxon>
        <taxon>Rhabditomorpha</taxon>
        <taxon>Rhabditoidea</taxon>
        <taxon>Rhabditidae</taxon>
        <taxon>Mesorhabditinae</taxon>
        <taxon>Mesorhabditis</taxon>
    </lineage>
</organism>
<dbReference type="InterPro" id="IPR050703">
    <property type="entry name" value="Flavin_MAO"/>
</dbReference>
<dbReference type="GO" id="GO:0008131">
    <property type="term" value="F:primary methylamine oxidase activity"/>
    <property type="evidence" value="ECO:0007669"/>
    <property type="project" value="UniProtKB-ARBA"/>
</dbReference>
<dbReference type="PANTHER" id="PTHR43563">
    <property type="entry name" value="AMINE OXIDASE"/>
    <property type="match status" value="1"/>
</dbReference>
<proteinExistence type="inferred from homology"/>
<keyword evidence="4 7" id="KW-0560">Oxidoreductase</keyword>
<dbReference type="EMBL" id="CATQJA010002664">
    <property type="protein sequence ID" value="CAJ0582130.1"/>
    <property type="molecule type" value="Genomic_DNA"/>
</dbReference>
<dbReference type="Pfam" id="PF01593">
    <property type="entry name" value="Amino_oxidase"/>
    <property type="match status" value="1"/>
</dbReference>
<evidence type="ECO:0000256" key="5">
    <source>
        <dbReference type="ARBA" id="ARBA00048448"/>
    </source>
</evidence>
<dbReference type="GO" id="GO:0005741">
    <property type="term" value="C:mitochondrial outer membrane"/>
    <property type="evidence" value="ECO:0007669"/>
    <property type="project" value="UniProtKB-SubCell"/>
</dbReference>
<keyword evidence="7" id="KW-0274">FAD</keyword>
<comment type="similarity">
    <text evidence="3 7">Belongs to the flavin monoamine oxidase family.</text>
</comment>
<evidence type="ECO:0000256" key="6">
    <source>
        <dbReference type="PIRSR" id="PIRSR601613-1"/>
    </source>
</evidence>
<name>A0AA36D8P5_9BILA</name>
<comment type="cofactor">
    <cofactor evidence="1 7">
        <name>FAD</name>
        <dbReference type="ChEBI" id="CHEBI:57692"/>
    </cofactor>
</comment>
<feature type="binding site" evidence="6">
    <location>
        <position position="260"/>
    </location>
    <ligand>
        <name>FAD</name>
        <dbReference type="ChEBI" id="CHEBI:57692"/>
    </ligand>
</feature>
<dbReference type="EC" id="1.4.3.-" evidence="7"/>
<dbReference type="InterPro" id="IPR002937">
    <property type="entry name" value="Amino_oxidase"/>
</dbReference>
<sequence length="572" mass="64036">MGDSSPIEIVGDMFSEDEAEYDVVIVGAGISGLTAANELRKRAPDLKAKDRVGGRTFTTKIRSAGEKLDDFDLGGQWVGRRQTHILEVLQELGLETYEQFDDGLKVAQLGISKKREYSSSLPSSSLRHYTLFEVFDFVRSTLKIDYLMKRITPLNLFHWHRAAELDEETVSKWAKQNSYTRAVQDAIDVAIRSVYGVEANRMSMLFNVYYSQTAGGFLNLCEVVGDGAQAMRVKGGTQQISTRLAEPFVSEDALQLNKAVGQIKVHEQELTATVLVYDAKARDPAELVPIRTRRVILAVPPSLCGRIRFEPEVPSLKKRLFQSATPGNLIKFIATFQKAFWREKGYSGEIVSTGRTTTPGEVLPVISTYDACTSNGSPAIVGFIAIEYADTTKEERCNAVIKDLMRFLGDEALTQFVDYEEKLWSQEPFSGGCPVDYMPPGQMDAFQTIRDPFHTVHFAGTESATHWMGYMSGAVQAGRRAAHEVLHNLGRDAVINGNYLTDSIYGPEYVVPVAPCNGYIERISPWWRRIFFFSALCFGVFAYSRKYNLSMTAKAVRPTERALLGWFGTWWP</sequence>
<dbReference type="Gene3D" id="3.90.660.10">
    <property type="match status" value="1"/>
</dbReference>
<dbReference type="SUPFAM" id="SSF54373">
    <property type="entry name" value="FAD-linked reductases, C-terminal domain"/>
    <property type="match status" value="1"/>
</dbReference>
<comment type="catalytic activity">
    <reaction evidence="5">
        <text>a secondary aliphatic amine + O2 + H2O = a primary amine + an aldehyde + H2O2</text>
        <dbReference type="Rhea" id="RHEA:26414"/>
        <dbReference type="ChEBI" id="CHEBI:15377"/>
        <dbReference type="ChEBI" id="CHEBI:15379"/>
        <dbReference type="ChEBI" id="CHEBI:16240"/>
        <dbReference type="ChEBI" id="CHEBI:17478"/>
        <dbReference type="ChEBI" id="CHEBI:58855"/>
        <dbReference type="ChEBI" id="CHEBI:65296"/>
        <dbReference type="EC" id="1.4.3.4"/>
    </reaction>
</comment>
<dbReference type="AlphaFoldDB" id="A0AA36D8P5"/>
<evidence type="ECO:0000259" key="8">
    <source>
        <dbReference type="Pfam" id="PF01593"/>
    </source>
</evidence>
<feature type="non-terminal residue" evidence="9">
    <location>
        <position position="572"/>
    </location>
</feature>
<feature type="binding site" evidence="6">
    <location>
        <position position="31"/>
    </location>
    <ligand>
        <name>FAD</name>
        <dbReference type="ChEBI" id="CHEBI:57692"/>
    </ligand>
</feature>
<comment type="caution">
    <text evidence="9">The sequence shown here is derived from an EMBL/GenBank/DDBJ whole genome shotgun (WGS) entry which is preliminary data.</text>
</comment>
<feature type="binding site" evidence="6">
    <location>
        <position position="462"/>
    </location>
    <ligand>
        <name>FAD</name>
        <dbReference type="ChEBI" id="CHEBI:57692"/>
    </ligand>
</feature>
<feature type="domain" description="Amine oxidase" evidence="8">
    <location>
        <begin position="30"/>
        <end position="486"/>
    </location>
</feature>
<dbReference type="Gene3D" id="1.10.405.10">
    <property type="entry name" value="Guanine Nucleotide Dissociation Inhibitor, domain 1"/>
    <property type="match status" value="1"/>
</dbReference>
<evidence type="ECO:0000256" key="2">
    <source>
        <dbReference type="ARBA" id="ARBA00004362"/>
    </source>
</evidence>
<evidence type="ECO:0000313" key="9">
    <source>
        <dbReference type="EMBL" id="CAJ0582130.1"/>
    </source>
</evidence>
<dbReference type="GO" id="GO:0097621">
    <property type="term" value="F:monoamine oxidase activity"/>
    <property type="evidence" value="ECO:0007669"/>
    <property type="project" value="UniProtKB-EC"/>
</dbReference>
<evidence type="ECO:0000256" key="4">
    <source>
        <dbReference type="ARBA" id="ARBA00023002"/>
    </source>
</evidence>
<dbReference type="PRINTS" id="PR00757">
    <property type="entry name" value="AMINEOXDASEF"/>
</dbReference>
<evidence type="ECO:0000256" key="1">
    <source>
        <dbReference type="ARBA" id="ARBA00001974"/>
    </source>
</evidence>
<keyword evidence="10" id="KW-1185">Reference proteome</keyword>
<feature type="binding site" evidence="6">
    <location>
        <position position="383"/>
    </location>
    <ligand>
        <name>substrate</name>
    </ligand>
</feature>
<dbReference type="SUPFAM" id="SSF51905">
    <property type="entry name" value="FAD/NAD(P)-binding domain"/>
    <property type="match status" value="1"/>
</dbReference>
<dbReference type="Proteomes" id="UP001177023">
    <property type="component" value="Unassembled WGS sequence"/>
</dbReference>
<dbReference type="InterPro" id="IPR001613">
    <property type="entry name" value="Flavin_amine_oxidase"/>
</dbReference>
<accession>A0AA36D8P5</accession>
<dbReference type="PANTHER" id="PTHR43563:SF14">
    <property type="entry name" value="AMINE OXIDASE"/>
    <property type="match status" value="1"/>
</dbReference>